<comment type="caution">
    <text evidence="1">The sequence shown here is derived from an EMBL/GenBank/DDBJ whole genome shotgun (WGS) entry which is preliminary data.</text>
</comment>
<accession>A0ACC1PZ55</accession>
<gene>
    <name evidence="1" type="ORF">NUW54_g4014</name>
</gene>
<proteinExistence type="predicted"/>
<evidence type="ECO:0000313" key="1">
    <source>
        <dbReference type="EMBL" id="KAJ3006232.1"/>
    </source>
</evidence>
<dbReference type="EMBL" id="JANSHE010000882">
    <property type="protein sequence ID" value="KAJ3006232.1"/>
    <property type="molecule type" value="Genomic_DNA"/>
</dbReference>
<protein>
    <submittedName>
        <fullName evidence="1">Uncharacterized protein</fullName>
    </submittedName>
</protein>
<name>A0ACC1PZ55_9APHY</name>
<organism evidence="1 2">
    <name type="scientific">Trametes sanguinea</name>
    <dbReference type="NCBI Taxonomy" id="158606"/>
    <lineage>
        <taxon>Eukaryota</taxon>
        <taxon>Fungi</taxon>
        <taxon>Dikarya</taxon>
        <taxon>Basidiomycota</taxon>
        <taxon>Agaricomycotina</taxon>
        <taxon>Agaricomycetes</taxon>
        <taxon>Polyporales</taxon>
        <taxon>Polyporaceae</taxon>
        <taxon>Trametes</taxon>
    </lineage>
</organism>
<evidence type="ECO:0000313" key="2">
    <source>
        <dbReference type="Proteomes" id="UP001144978"/>
    </source>
</evidence>
<dbReference type="Proteomes" id="UP001144978">
    <property type="component" value="Unassembled WGS sequence"/>
</dbReference>
<keyword evidence="2" id="KW-1185">Reference proteome</keyword>
<reference evidence="1" key="1">
    <citation type="submission" date="2022-08" db="EMBL/GenBank/DDBJ databases">
        <title>Genome Sequence of Pycnoporus sanguineus.</title>
        <authorList>
            <person name="Buettner E."/>
        </authorList>
    </citation>
    <scope>NUCLEOTIDE SEQUENCE</scope>
    <source>
        <strain evidence="1">CG-C14</strain>
    </source>
</reference>
<sequence length="89" mass="9070">MLDCLLRGQFVRAPDTHTHPISPSPTEDGAPHDLPNVIAGTAVQNTAEDPAYTYNPTVAVTSTAASAVDVAPPVLFATSAPTTLGTEAG</sequence>